<dbReference type="Gene3D" id="1.10.10.10">
    <property type="entry name" value="Winged helix-like DNA-binding domain superfamily/Winged helix DNA-binding domain"/>
    <property type="match status" value="1"/>
</dbReference>
<reference evidence="3 4" key="1">
    <citation type="submission" date="2024-09" db="EMBL/GenBank/DDBJ databases">
        <authorList>
            <person name="Sun Q."/>
            <person name="Mori K."/>
        </authorList>
    </citation>
    <scope>NUCLEOTIDE SEQUENCE [LARGE SCALE GENOMIC DNA]</scope>
    <source>
        <strain evidence="3 4">TBRC 3947</strain>
    </source>
</reference>
<dbReference type="Pfam" id="PF13401">
    <property type="entry name" value="AAA_22"/>
    <property type="match status" value="1"/>
</dbReference>
<dbReference type="SUPFAM" id="SSF52540">
    <property type="entry name" value="P-loop containing nucleoside triphosphate hydrolases"/>
    <property type="match status" value="1"/>
</dbReference>
<dbReference type="Proteomes" id="UP001589867">
    <property type="component" value="Unassembled WGS sequence"/>
</dbReference>
<comment type="caution">
    <text evidence="3">The sequence shown here is derived from an EMBL/GenBank/DDBJ whole genome shotgun (WGS) entry which is preliminary data.</text>
</comment>
<feature type="domain" description="HTH luxR-type" evidence="2">
    <location>
        <begin position="853"/>
        <end position="910"/>
    </location>
</feature>
<dbReference type="InterPro" id="IPR016032">
    <property type="entry name" value="Sig_transdc_resp-reg_C-effctor"/>
</dbReference>
<evidence type="ECO:0000313" key="3">
    <source>
        <dbReference type="EMBL" id="MFC0530940.1"/>
    </source>
</evidence>
<dbReference type="EMBL" id="JBHLUH010000052">
    <property type="protein sequence ID" value="MFC0530940.1"/>
    <property type="molecule type" value="Genomic_DNA"/>
</dbReference>
<evidence type="ECO:0000256" key="1">
    <source>
        <dbReference type="SAM" id="MobiDB-lite"/>
    </source>
</evidence>
<name>A0ABV6M8C8_9ACTN</name>
<keyword evidence="4" id="KW-1185">Reference proteome</keyword>
<dbReference type="InterPro" id="IPR036388">
    <property type="entry name" value="WH-like_DNA-bd_sf"/>
</dbReference>
<evidence type="ECO:0000259" key="2">
    <source>
        <dbReference type="SMART" id="SM00421"/>
    </source>
</evidence>
<organism evidence="3 4">
    <name type="scientific">Phytohabitans kaempferiae</name>
    <dbReference type="NCBI Taxonomy" id="1620943"/>
    <lineage>
        <taxon>Bacteria</taxon>
        <taxon>Bacillati</taxon>
        <taxon>Actinomycetota</taxon>
        <taxon>Actinomycetes</taxon>
        <taxon>Micromonosporales</taxon>
        <taxon>Micromonosporaceae</taxon>
    </lineage>
</organism>
<gene>
    <name evidence="3" type="ORF">ACFFIA_25175</name>
</gene>
<sequence length="918" mass="95487">MTATPAALAPVPGGAAGPLRPALTMITGPSGSGRTRALRALRQSAEAAGQPVLELRLAPEDRDEPWHLAAGLLAGLTLPPTRLAAGRARRANPEPPAAMLARALRHHRALTILIDDAQWADPHSAAALLAALHRVDGTSVRAVVTVRTGCGAQTAAGVWATLRQLRAAGLARIAPLRPLTPAESDALAATVLHATPDDAFRAQLRRLGRGRPAALLAAAEGYQGSSAVRVLDRRAYLTDPAAVPWISADHSLLRPVRQLGEDTFAVARALAVLQPLGPAVPLLVGRGTGRTPAQVAEDLAVLRVAGIATSDPQGHWRITVPMLAVALVTGLRPYERRRLAQLAVEAIWAGEATCADPDFLPDQAAVAGRLVDAHRASVLLRTCATAAESTSPAASARWWAGAAELSAAPRDRAEALLADAAAELHVGRHAAAQPSLSRLLADQVGELSAAARQEAELLALARASGADDTGTIQDVAAGEFWGPTRPPPTPVTRAAALALQDRWTQAADLLLAGGSGQLPKAGAGQVDPVTELVATQIAVVTARSRGPVPPVSSAPDTGPARWSAVGQAPPAGAAAGDRRRQVAAALGSYRLAAATGAGTVVDRVLAEAGLTRADLPTPERCLYDWRRGQWTEALEAARVSIAADLVTTRPPVPALVHRAAAEVLLGRGWLTRARAMIDTARTRGIPLPHLTDVVVVDLERALGNTAAAATAAARALATAARSGAVVGTDELWLVTTELAAERGETAAAHAAADAANRAAAALDNGAAAWRAASARLVAGRDTDLAAQVVGLARDLGRPYELAGTLERVVRWTGYRPELLSEAYELYGQLGATLHRSRLRQVMREHGVAVPGRSDTLVEGERLLATLIAEGLSNRELAAVTQSSAKSVEGRLSRLFTRTGYRSRVELAAAVLVGDYRVD</sequence>
<feature type="region of interest" description="Disordered" evidence="1">
    <location>
        <begin position="545"/>
        <end position="576"/>
    </location>
</feature>
<evidence type="ECO:0000313" key="4">
    <source>
        <dbReference type="Proteomes" id="UP001589867"/>
    </source>
</evidence>
<dbReference type="SMART" id="SM00421">
    <property type="entry name" value="HTH_LUXR"/>
    <property type="match status" value="1"/>
</dbReference>
<dbReference type="SUPFAM" id="SSF46894">
    <property type="entry name" value="C-terminal effector domain of the bipartite response regulators"/>
    <property type="match status" value="1"/>
</dbReference>
<proteinExistence type="predicted"/>
<dbReference type="RefSeq" id="WP_377254468.1">
    <property type="nucleotide sequence ID" value="NZ_JBHLUH010000052.1"/>
</dbReference>
<dbReference type="InterPro" id="IPR027417">
    <property type="entry name" value="P-loop_NTPase"/>
</dbReference>
<accession>A0ABV6M8C8</accession>
<dbReference type="InterPro" id="IPR000792">
    <property type="entry name" value="Tscrpt_reg_LuxR_C"/>
</dbReference>
<feature type="compositionally biased region" description="Low complexity" evidence="1">
    <location>
        <begin position="564"/>
        <end position="575"/>
    </location>
</feature>
<protein>
    <submittedName>
        <fullName evidence="3">AAA family ATPase</fullName>
    </submittedName>
</protein>
<dbReference type="InterPro" id="IPR049945">
    <property type="entry name" value="AAA_22"/>
</dbReference>